<dbReference type="GO" id="GO:0042709">
    <property type="term" value="C:succinate-CoA ligase complex"/>
    <property type="evidence" value="ECO:0007669"/>
    <property type="project" value="TreeGrafter"/>
</dbReference>
<keyword evidence="4" id="KW-1185">Reference proteome</keyword>
<proteinExistence type="predicted"/>
<dbReference type="InterPro" id="IPR013815">
    <property type="entry name" value="ATP_grasp_subdomain_1"/>
</dbReference>
<dbReference type="STRING" id="582515.KR51_00029720"/>
<keyword evidence="1" id="KW-0547">Nucleotide-binding</keyword>
<evidence type="ECO:0000313" key="3">
    <source>
        <dbReference type="EMBL" id="ERN40431.1"/>
    </source>
</evidence>
<reference evidence="3 4" key="1">
    <citation type="submission" date="2013-05" db="EMBL/GenBank/DDBJ databases">
        <title>Draft genome sequence of Rubidibacter lacunae KORDI 51-2.</title>
        <authorList>
            <person name="Choi D.H."/>
            <person name="Noh J.H."/>
            <person name="Kwon K.-K."/>
            <person name="Lee J.-H."/>
            <person name="Ryu J.-Y."/>
        </authorList>
    </citation>
    <scope>NUCLEOTIDE SEQUENCE [LARGE SCALE GENOMIC DNA]</scope>
    <source>
        <strain evidence="3 4">KORDI 51-2</strain>
    </source>
</reference>
<dbReference type="GO" id="GO:0005524">
    <property type="term" value="F:ATP binding"/>
    <property type="evidence" value="ECO:0007669"/>
    <property type="project" value="UniProtKB-UniRule"/>
</dbReference>
<dbReference type="InterPro" id="IPR011761">
    <property type="entry name" value="ATP-grasp"/>
</dbReference>
<feature type="domain" description="ATP-grasp" evidence="2">
    <location>
        <begin position="9"/>
        <end position="226"/>
    </location>
</feature>
<dbReference type="AlphaFoldDB" id="U5DFQ5"/>
<dbReference type="Gene3D" id="3.30.470.20">
    <property type="entry name" value="ATP-grasp fold, B domain"/>
    <property type="match status" value="1"/>
</dbReference>
<dbReference type="SUPFAM" id="SSF56059">
    <property type="entry name" value="Glutathione synthetase ATP-binding domain-like"/>
    <property type="match status" value="1"/>
</dbReference>
<comment type="caution">
    <text evidence="3">The sequence shown here is derived from an EMBL/GenBank/DDBJ whole genome shotgun (WGS) entry which is preliminary data.</text>
</comment>
<evidence type="ECO:0000256" key="1">
    <source>
        <dbReference type="PROSITE-ProRule" id="PRU00409"/>
    </source>
</evidence>
<dbReference type="PANTHER" id="PTHR11815">
    <property type="entry name" value="SUCCINYL-COA SYNTHETASE BETA CHAIN"/>
    <property type="match status" value="1"/>
</dbReference>
<dbReference type="PROSITE" id="PS50975">
    <property type="entry name" value="ATP_GRASP"/>
    <property type="match status" value="1"/>
</dbReference>
<keyword evidence="1" id="KW-0067">ATP-binding</keyword>
<dbReference type="GO" id="GO:0004775">
    <property type="term" value="F:succinate-CoA ligase (ADP-forming) activity"/>
    <property type="evidence" value="ECO:0007669"/>
    <property type="project" value="UniProtKB-EC"/>
</dbReference>
<dbReference type="InterPro" id="IPR013650">
    <property type="entry name" value="ATP-grasp_succ-CoA_synth-type"/>
</dbReference>
<dbReference type="InParanoid" id="U5DFQ5"/>
<dbReference type="GO" id="GO:0046872">
    <property type="term" value="F:metal ion binding"/>
    <property type="evidence" value="ECO:0007669"/>
    <property type="project" value="InterPro"/>
</dbReference>
<dbReference type="FunCoup" id="U5DFQ5">
    <property type="interactions" value="428"/>
</dbReference>
<dbReference type="GO" id="GO:0006104">
    <property type="term" value="P:succinyl-CoA metabolic process"/>
    <property type="evidence" value="ECO:0007669"/>
    <property type="project" value="TreeGrafter"/>
</dbReference>
<dbReference type="EC" id="6.2.1.5" evidence="3"/>
<dbReference type="OrthoDB" id="9802602at2"/>
<evidence type="ECO:0000313" key="4">
    <source>
        <dbReference type="Proteomes" id="UP000016960"/>
    </source>
</evidence>
<dbReference type="Proteomes" id="UP000016960">
    <property type="component" value="Unassembled WGS sequence"/>
</dbReference>
<accession>U5DFQ5</accession>
<sequence length="421" mass="44462">MDLLEYQAKELFRTVGIPILPSQRIDTTADLKRLQVPYPVVLKSQVRAGERGQVGGIRRVENTIDAIAAAQAIFNLPIRGERPRALLAEAHYNAARELFLSVVVDCRLQRPVLLGSACGGTDRDAIARTLQHLVVEGEFSPYHARQLALKMGLSGPHVHAVSTIVEKMYYLLASKDLDRVEIDPLAIGLDGEVMALDGKIHVNDSALGRHRDWLTDLDAPVAATASPSRLDWDRADGRVAIIGTSRGLVLAARDALSERGAVPSSGFLLAQDTAGVLLDDADAAGTIACQFDAALNEIAADEAIAVVLVVALGTAPALTRLAEQISVRSQPTTAATARGGEERVNRPTGAAWRLLRRETTTARPAAMPPPIVSCLLAAAPAAETTVPLPGARSLDAAVARATAHLNAGSSAAVRSPNGSES</sequence>
<dbReference type="GO" id="GO:0005829">
    <property type="term" value="C:cytosol"/>
    <property type="evidence" value="ECO:0007669"/>
    <property type="project" value="TreeGrafter"/>
</dbReference>
<evidence type="ECO:0000259" key="2">
    <source>
        <dbReference type="PROSITE" id="PS50975"/>
    </source>
</evidence>
<dbReference type="RefSeq" id="WP_022608570.1">
    <property type="nucleotide sequence ID" value="NZ_ASSJ01000076.1"/>
</dbReference>
<protein>
    <submittedName>
        <fullName evidence="3">Succinyl-CoA synthetase, beta subunit</fullName>
        <ecNumber evidence="3">6.2.1.5</ecNumber>
    </submittedName>
</protein>
<dbReference type="PANTHER" id="PTHR11815:SF10">
    <property type="entry name" value="SUCCINATE--COA LIGASE [GDP-FORMING] SUBUNIT BETA, MITOCHONDRIAL"/>
    <property type="match status" value="1"/>
</dbReference>
<dbReference type="eggNOG" id="COG0045">
    <property type="taxonomic scope" value="Bacteria"/>
</dbReference>
<dbReference type="PATRIC" id="fig|582515.4.peg.3331"/>
<name>U5DFQ5_9CHRO</name>
<gene>
    <name evidence="3" type="ORF">KR51_00029720</name>
</gene>
<dbReference type="Gene3D" id="3.30.1490.20">
    <property type="entry name" value="ATP-grasp fold, A domain"/>
    <property type="match status" value="1"/>
</dbReference>
<keyword evidence="3" id="KW-0436">Ligase</keyword>
<dbReference type="EMBL" id="ASSJ01000076">
    <property type="protein sequence ID" value="ERN40431.1"/>
    <property type="molecule type" value="Genomic_DNA"/>
</dbReference>
<dbReference type="Pfam" id="PF08442">
    <property type="entry name" value="ATP-grasp_2"/>
    <property type="match status" value="1"/>
</dbReference>
<organism evidence="3 4">
    <name type="scientific">Rubidibacter lacunae KORDI 51-2</name>
    <dbReference type="NCBI Taxonomy" id="582515"/>
    <lineage>
        <taxon>Bacteria</taxon>
        <taxon>Bacillati</taxon>
        <taxon>Cyanobacteriota</taxon>
        <taxon>Cyanophyceae</taxon>
        <taxon>Oscillatoriophycideae</taxon>
        <taxon>Chroococcales</taxon>
        <taxon>Aphanothecaceae</taxon>
        <taxon>Rubidibacter</taxon>
    </lineage>
</organism>
<dbReference type="GO" id="GO:0006099">
    <property type="term" value="P:tricarboxylic acid cycle"/>
    <property type="evidence" value="ECO:0007669"/>
    <property type="project" value="TreeGrafter"/>
</dbReference>